<sequence>MEQELLVKKLKQKDQKSFEYFFNNYKTSVNGIAFNIVKDEEIAQEITQDIFLKVWNSIDSYDAKKGRLFTWLINITRNASIDKLRSKDYNNRKKNSDIDKFAFSIHDNDFLDKKVDSIGLKEIVNKLKDKCLSIIERIYFKGYTQKEVSKDLGIPIGTVKTRNRNCINELRSMLHE</sequence>
<dbReference type="Pfam" id="PF04542">
    <property type="entry name" value="Sigma70_r2"/>
    <property type="match status" value="1"/>
</dbReference>
<evidence type="ECO:0000256" key="4">
    <source>
        <dbReference type="ARBA" id="ARBA00023125"/>
    </source>
</evidence>
<dbReference type="InterPro" id="IPR039425">
    <property type="entry name" value="RNA_pol_sigma-70-like"/>
</dbReference>
<dbReference type="Proteomes" id="UP001596997">
    <property type="component" value="Unassembled WGS sequence"/>
</dbReference>
<keyword evidence="4" id="KW-0238">DNA-binding</keyword>
<dbReference type="SUPFAM" id="SSF88946">
    <property type="entry name" value="Sigma2 domain of RNA polymerase sigma factors"/>
    <property type="match status" value="1"/>
</dbReference>
<dbReference type="RefSeq" id="WP_377713872.1">
    <property type="nucleotide sequence ID" value="NZ_JBHTJM010000005.1"/>
</dbReference>
<dbReference type="InterPro" id="IPR007630">
    <property type="entry name" value="RNA_pol_sigma70_r4"/>
</dbReference>
<dbReference type="Gene3D" id="1.10.1740.10">
    <property type="match status" value="1"/>
</dbReference>
<keyword evidence="2" id="KW-0805">Transcription regulation</keyword>
<evidence type="ECO:0000256" key="3">
    <source>
        <dbReference type="ARBA" id="ARBA00023082"/>
    </source>
</evidence>
<comment type="caution">
    <text evidence="8">The sequence shown here is derived from an EMBL/GenBank/DDBJ whole genome shotgun (WGS) entry which is preliminary data.</text>
</comment>
<evidence type="ECO:0000313" key="9">
    <source>
        <dbReference type="Proteomes" id="UP001596997"/>
    </source>
</evidence>
<dbReference type="Gene3D" id="1.10.10.10">
    <property type="entry name" value="Winged helix-like DNA-binding domain superfamily/Winged helix DNA-binding domain"/>
    <property type="match status" value="1"/>
</dbReference>
<feature type="domain" description="RNA polymerase sigma-70 region 4" evidence="7">
    <location>
        <begin position="125"/>
        <end position="171"/>
    </location>
</feature>
<reference evidence="9" key="1">
    <citation type="journal article" date="2019" name="Int. J. Syst. Evol. Microbiol.">
        <title>The Global Catalogue of Microorganisms (GCM) 10K type strain sequencing project: providing services to taxonomists for standard genome sequencing and annotation.</title>
        <authorList>
            <consortium name="The Broad Institute Genomics Platform"/>
            <consortium name="The Broad Institute Genome Sequencing Center for Infectious Disease"/>
            <person name="Wu L."/>
            <person name="Ma J."/>
        </authorList>
    </citation>
    <scope>NUCLEOTIDE SEQUENCE [LARGE SCALE GENOMIC DNA]</scope>
    <source>
        <strain evidence="9">CCUG 62114</strain>
    </source>
</reference>
<evidence type="ECO:0000256" key="1">
    <source>
        <dbReference type="ARBA" id="ARBA00010641"/>
    </source>
</evidence>
<accession>A0ABW3I0J1</accession>
<dbReference type="InterPro" id="IPR036388">
    <property type="entry name" value="WH-like_DNA-bd_sf"/>
</dbReference>
<comment type="similarity">
    <text evidence="1">Belongs to the sigma-70 factor family. ECF subfamily.</text>
</comment>
<dbReference type="PANTHER" id="PTHR43133">
    <property type="entry name" value="RNA POLYMERASE ECF-TYPE SIGMA FACTO"/>
    <property type="match status" value="1"/>
</dbReference>
<evidence type="ECO:0000256" key="5">
    <source>
        <dbReference type="ARBA" id="ARBA00023163"/>
    </source>
</evidence>
<dbReference type="EMBL" id="JBHTJM010000005">
    <property type="protein sequence ID" value="MFD0963303.1"/>
    <property type="molecule type" value="Genomic_DNA"/>
</dbReference>
<evidence type="ECO:0000259" key="6">
    <source>
        <dbReference type="Pfam" id="PF04542"/>
    </source>
</evidence>
<protein>
    <submittedName>
        <fullName evidence="8">RNA polymerase sigma factor</fullName>
    </submittedName>
</protein>
<dbReference type="Pfam" id="PF04545">
    <property type="entry name" value="Sigma70_r4"/>
    <property type="match status" value="1"/>
</dbReference>
<name>A0ABW3I0J1_9FLAO</name>
<evidence type="ECO:0000256" key="2">
    <source>
        <dbReference type="ARBA" id="ARBA00023015"/>
    </source>
</evidence>
<keyword evidence="3" id="KW-0731">Sigma factor</keyword>
<dbReference type="NCBIfam" id="TIGR02937">
    <property type="entry name" value="sigma70-ECF"/>
    <property type="match status" value="1"/>
</dbReference>
<dbReference type="CDD" id="cd06171">
    <property type="entry name" value="Sigma70_r4"/>
    <property type="match status" value="1"/>
</dbReference>
<proteinExistence type="inferred from homology"/>
<organism evidence="8 9">
    <name type="scientific">Pseudofulvibacter geojedonensis</name>
    <dbReference type="NCBI Taxonomy" id="1123758"/>
    <lineage>
        <taxon>Bacteria</taxon>
        <taxon>Pseudomonadati</taxon>
        <taxon>Bacteroidota</taxon>
        <taxon>Flavobacteriia</taxon>
        <taxon>Flavobacteriales</taxon>
        <taxon>Flavobacteriaceae</taxon>
        <taxon>Pseudofulvibacter</taxon>
    </lineage>
</organism>
<evidence type="ECO:0000313" key="8">
    <source>
        <dbReference type="EMBL" id="MFD0963303.1"/>
    </source>
</evidence>
<dbReference type="InterPro" id="IPR014284">
    <property type="entry name" value="RNA_pol_sigma-70_dom"/>
</dbReference>
<dbReference type="InterPro" id="IPR013325">
    <property type="entry name" value="RNA_pol_sigma_r2"/>
</dbReference>
<dbReference type="PANTHER" id="PTHR43133:SF62">
    <property type="entry name" value="RNA POLYMERASE SIGMA FACTOR SIGZ"/>
    <property type="match status" value="1"/>
</dbReference>
<keyword evidence="5" id="KW-0804">Transcription</keyword>
<gene>
    <name evidence="8" type="ORF">ACFQ1O_04725</name>
</gene>
<keyword evidence="9" id="KW-1185">Reference proteome</keyword>
<dbReference type="InterPro" id="IPR013324">
    <property type="entry name" value="RNA_pol_sigma_r3/r4-like"/>
</dbReference>
<evidence type="ECO:0000259" key="7">
    <source>
        <dbReference type="Pfam" id="PF04545"/>
    </source>
</evidence>
<dbReference type="InterPro" id="IPR007627">
    <property type="entry name" value="RNA_pol_sigma70_r2"/>
</dbReference>
<dbReference type="SUPFAM" id="SSF88659">
    <property type="entry name" value="Sigma3 and sigma4 domains of RNA polymerase sigma factors"/>
    <property type="match status" value="1"/>
</dbReference>
<feature type="domain" description="RNA polymerase sigma-70 region 2" evidence="6">
    <location>
        <begin position="22"/>
        <end position="88"/>
    </location>
</feature>